<dbReference type="InterPro" id="IPR057326">
    <property type="entry name" value="KR_dom"/>
</dbReference>
<dbReference type="Gene3D" id="1.10.1200.10">
    <property type="entry name" value="ACP-like"/>
    <property type="match status" value="1"/>
</dbReference>
<dbReference type="Gene3D" id="3.40.50.720">
    <property type="entry name" value="NAD(P)-binding Rossmann-like Domain"/>
    <property type="match status" value="1"/>
</dbReference>
<dbReference type="PANTHER" id="PTHR43775">
    <property type="entry name" value="FATTY ACID SYNTHASE"/>
    <property type="match status" value="1"/>
</dbReference>
<comment type="caution">
    <text evidence="8">The sequence shown here is derived from an EMBL/GenBank/DDBJ whole genome shotgun (WGS) entry which is preliminary data.</text>
</comment>
<dbReference type="Pfam" id="PF16197">
    <property type="entry name" value="KAsynt_C_assoc"/>
    <property type="match status" value="1"/>
</dbReference>
<dbReference type="SMART" id="SM00823">
    <property type="entry name" value="PKS_PP"/>
    <property type="match status" value="1"/>
</dbReference>
<reference evidence="8 9" key="1">
    <citation type="submission" date="2022-04" db="EMBL/GenBank/DDBJ databases">
        <title>Rhizobium coralii sp. nov., isolated from coral Turbinaria peltata.</title>
        <authorList>
            <person name="Sun H."/>
        </authorList>
    </citation>
    <scope>NUCLEOTIDE SEQUENCE [LARGE SCALE GENOMIC DNA]</scope>
    <source>
        <strain evidence="8 9">NTR19</strain>
    </source>
</reference>
<protein>
    <submittedName>
        <fullName evidence="8">SDR family oxidoreductase</fullName>
    </submittedName>
</protein>
<dbReference type="InterPro" id="IPR009081">
    <property type="entry name" value="PP-bd_ACP"/>
</dbReference>
<dbReference type="SMART" id="SM00827">
    <property type="entry name" value="PKS_AT"/>
    <property type="match status" value="1"/>
</dbReference>
<dbReference type="InterPro" id="IPR014031">
    <property type="entry name" value="Ketoacyl_synth_C"/>
</dbReference>
<dbReference type="Proteomes" id="UP001202827">
    <property type="component" value="Unassembled WGS sequence"/>
</dbReference>
<accession>A0ABT0IX26</accession>
<gene>
    <name evidence="8" type="ORF">M0654_20925</name>
</gene>
<dbReference type="SUPFAM" id="SSF52151">
    <property type="entry name" value="FabD/lysophospholipase-like"/>
    <property type="match status" value="1"/>
</dbReference>
<dbReference type="Pfam" id="PF02801">
    <property type="entry name" value="Ketoacyl-synt_C"/>
    <property type="match status" value="1"/>
</dbReference>
<organism evidence="8 9">
    <name type="scientific">Neorhizobium turbinariae</name>
    <dbReference type="NCBI Taxonomy" id="2937795"/>
    <lineage>
        <taxon>Bacteria</taxon>
        <taxon>Pseudomonadati</taxon>
        <taxon>Pseudomonadota</taxon>
        <taxon>Alphaproteobacteria</taxon>
        <taxon>Hyphomicrobiales</taxon>
        <taxon>Rhizobiaceae</taxon>
        <taxon>Rhizobium/Agrobacterium group</taxon>
        <taxon>Neorhizobium</taxon>
    </lineage>
</organism>
<dbReference type="InterPro" id="IPR020841">
    <property type="entry name" value="PKS_Beta-ketoAc_synthase_dom"/>
</dbReference>
<dbReference type="Pfam" id="PF14765">
    <property type="entry name" value="PS-DH"/>
    <property type="match status" value="1"/>
</dbReference>
<dbReference type="InterPro" id="IPR014043">
    <property type="entry name" value="Acyl_transferase_dom"/>
</dbReference>
<dbReference type="Gene3D" id="3.40.47.10">
    <property type="match status" value="1"/>
</dbReference>
<dbReference type="InterPro" id="IPR001227">
    <property type="entry name" value="Ac_transferase_dom_sf"/>
</dbReference>
<feature type="active site" description="Proton acceptor; for dehydratase activity" evidence="4">
    <location>
        <position position="1436"/>
    </location>
</feature>
<dbReference type="InterPro" id="IPR032821">
    <property type="entry name" value="PKS_assoc"/>
</dbReference>
<feature type="domain" description="Ketosynthase family 3 (KS3)" evidence="6">
    <location>
        <begin position="12"/>
        <end position="442"/>
    </location>
</feature>
<dbReference type="Gene3D" id="3.30.70.3290">
    <property type="match status" value="1"/>
</dbReference>
<dbReference type="RefSeq" id="WP_248684736.1">
    <property type="nucleotide sequence ID" value="NZ_JALPRY010000028.1"/>
</dbReference>
<dbReference type="InterPro" id="IPR016036">
    <property type="entry name" value="Malonyl_transacylase_ACP-bd"/>
</dbReference>
<dbReference type="Pfam" id="PF00975">
    <property type="entry name" value="Thioesterase"/>
    <property type="match status" value="1"/>
</dbReference>
<dbReference type="PROSITE" id="PS52019">
    <property type="entry name" value="PKS_MFAS_DH"/>
    <property type="match status" value="1"/>
</dbReference>
<dbReference type="EMBL" id="JALPRY010000028">
    <property type="protein sequence ID" value="MCK8782444.1"/>
    <property type="molecule type" value="Genomic_DNA"/>
</dbReference>
<dbReference type="InterPro" id="IPR029058">
    <property type="entry name" value="AB_hydrolase_fold"/>
</dbReference>
<evidence type="ECO:0000256" key="3">
    <source>
        <dbReference type="ARBA" id="ARBA00022679"/>
    </source>
</evidence>
<dbReference type="Pfam" id="PF21394">
    <property type="entry name" value="Beta-ketacyl_N"/>
    <property type="match status" value="1"/>
</dbReference>
<dbReference type="InterPro" id="IPR020807">
    <property type="entry name" value="PKS_DH"/>
</dbReference>
<feature type="domain" description="Carrier" evidence="5">
    <location>
        <begin position="1787"/>
        <end position="1862"/>
    </location>
</feature>
<sequence>MPMLEGANQICASDVAIVGMALRVPGARNVREFWKNLCDGVESIRTFSVEELLAAGEEPERIHHPNYVPRGADLPDMEMFDAEFFGLNPREAAIMDPQHRQFLECAWEAMEDAGRSAPPDSETWPVGVFAGCGMGSYFYFNVCSNRNLVDQVGMFLLRHTGNDKDFLSTRASFTFDLRGPSVNVQSACSTSLVAVHYACQSLISGECDMALAGGVTIEFPHRRGYLFQEGEILSPDGHCRAFDHRSAGTVFGSGVGVVALRRLSDALRDGDVIHAVIKGTAVNNDGSSKAGYLAPSVSGQAAAILEAQGLAGVEAASIQYVECHGTGTPIGDPIEIEALTSAFRQGTARTGFCHVGSVKSNIGHLDTAAGVVGLIKAALAVREGRIPPTLGFEKPNPAINFEASPFKVNNKLMRWPEVAGPRRAAVNSLGVGGTNAHVVIEQAPSRYMPERDGLEAQTHDDPMLLFLSGKQRKVLDMAAGRLAEAIDQRPTLALGDIGFTLLRGRKHLEHRLVMAVRGREDAIAALSDSSRRGLVQQPVENVSGAVFLFPGGGSQYIGMARCLYEEDHEFRSTVEEGLSYLPDDGARDVRRAWFAERTAASKEAFLSPSLQLPAILIAEIAVARMWKSWGVVPKALIGHSMGENAAACFAGVMSFKDGVNLVHLRGRLFERVPLSGMLSIQLDPRALSNLLPSCLDIASVNAPSLCVVSGLDEDLRAFQNHLADEGVEASRIPINIAAHSRLLDPILGEFEEFLRGICLRAPAIPILSNRTGLPLGDEEATDPLYWVGHLRSPVQFSDGMAALAADRGNIYIEVGPGRMLSSLAKAQGSIPANQVINSLPHPDEACDDRLHFLAAVGRAWAAGLDVDVDRLWKGRLPRRVDLPTYPFQHKRFFIDPAAEDKTATSAPLLVKQPNISRWGYQPAWKQSLADLEPGAQKEPRTWLFFVDSAGLGMKLVDRLRSLGHQVVTVSVGDAFVRWGAHEYTLCPELGRIGYDGLLAGLAADECMPSRIVHMWLLTQQETFRAGSNFFHRNQECGFDSLVYLAQALGEAGTRSETHVSVITNGMQQVKDEPLPNPEKAMVLGPALVMPRELPGVSVGVIDIDLPPSPRSGGLSAIASLDLFRKSRSGIEFGALVEQVWEELQVKPKSEVVALRKGRRWTQIHQRLALGEVEAVNNKLKQGGVYLFSGGLSEIALALAGEIARRFQARIALVGRTQLPARDEWDFYRRTHGNDRVRRAITAIRRLEADGANVLYLQADVTNPEQMRLAIDATITCFGEINGVFHGAGIVDDGLILSKTREAMDRVLAPKVLGTAVLDAVLDTVTLDFLVLFSSTSTDVVRAGQADYVAANAYLNAYAQSHSNRVDRTTMAVHWGVWGQIGLAARALGHVADHDDAHLLPEPAKGPFFQRWVEDEHGLSWLEAVVNPDRDWILNEHRLVSGQAVMPGTGYIELIAQAAAEYGLQFKADISDLVFLKPLAVKDGEDRVLRLRLQAEEGGYRVTIAAAAPGERADVFIKHVEAHWKPVPARRDPINDIELERPDPAFKHSVAAGGTLKSAQERHVRFGPRWAVLRSVVIGADVAQAELVLDQAFSEDLDTGVILHPALLDIATGFAMELVPGYDPEAALWAPATYGRIILHKHLPTEIVSYVRLADSSELGDGYAAFDVVIADRKGGLLFEAQRFVVRRLDDNMILGAPADYDAGPWPPRKAVVASPAMAKLGVQVRNGILPSEGFEVLMRAMAAGVSQPIISSMDLDLLKDWVSANAETVASPSGGFERPDLDSEFLAPRNAVEEVLAGYWRELLGVAKIGVHDSFFDIGGHSLIAVRLFRMIKKQYGLDLPISTLFEAPTIAQCAEHLMAELPDVAGVGEPGTGVAKPPTAKRLHLVLMNSGGNTQATPLFICAGMFGNVLNLRHLALTVGVDRPVYGLQARGLYGDLEPHLSFEEMAADCIKELKTVQPHGPYVLAGYSGGGITAYEIARQLEASGDQVGHIVMLDTPLPRQPKLSYEDKLLIKLQDIRRHKARYLLKYLRDRSRHEAGNKAREDAAKSGGATDRLNNDKIEFAFRHAAQRYQVRPYGGPVTLFKPQGEPFYRLPRGRSLKENRDILLPDNGWNDHVVKLKVLEVPGDHDSMVLDPYARGLAEKIRALVAEALAPSHGRDEHEAMQLACDDLLYPSRSTLEAV</sequence>
<feature type="domain" description="PKS/mFAS DH" evidence="7">
    <location>
        <begin position="1401"/>
        <end position="1694"/>
    </location>
</feature>
<evidence type="ECO:0000259" key="7">
    <source>
        <dbReference type="PROSITE" id="PS52019"/>
    </source>
</evidence>
<feature type="active site" description="Proton donor; for dehydratase activity" evidence="4">
    <location>
        <position position="1608"/>
    </location>
</feature>
<dbReference type="InterPro" id="IPR050091">
    <property type="entry name" value="PKS_NRPS_Biosynth_Enz"/>
</dbReference>
<dbReference type="InterPro" id="IPR020802">
    <property type="entry name" value="TesA-like"/>
</dbReference>
<dbReference type="InterPro" id="IPR042104">
    <property type="entry name" value="PKS_dehydratase_sf"/>
</dbReference>
<dbReference type="InterPro" id="IPR016039">
    <property type="entry name" value="Thiolase-like"/>
</dbReference>
<dbReference type="Gene3D" id="3.40.366.10">
    <property type="entry name" value="Malonyl-Coenzyme A Acyl Carrier Protein, domain 2"/>
    <property type="match status" value="1"/>
</dbReference>
<dbReference type="Gene3D" id="3.40.50.1820">
    <property type="entry name" value="alpha/beta hydrolase"/>
    <property type="match status" value="1"/>
</dbReference>
<dbReference type="Pfam" id="PF00109">
    <property type="entry name" value="ketoacyl-synt"/>
    <property type="match status" value="1"/>
</dbReference>
<dbReference type="Pfam" id="PF00550">
    <property type="entry name" value="PP-binding"/>
    <property type="match status" value="1"/>
</dbReference>
<proteinExistence type="predicted"/>
<dbReference type="CDD" id="cd08953">
    <property type="entry name" value="KR_2_SDR_x"/>
    <property type="match status" value="1"/>
</dbReference>
<dbReference type="InterPro" id="IPR013968">
    <property type="entry name" value="PKS_KR"/>
</dbReference>
<dbReference type="InterPro" id="IPR020806">
    <property type="entry name" value="PKS_PP-bd"/>
</dbReference>
<dbReference type="SUPFAM" id="SSF51735">
    <property type="entry name" value="NAD(P)-binding Rossmann-fold domains"/>
    <property type="match status" value="2"/>
</dbReference>
<evidence type="ECO:0000259" key="5">
    <source>
        <dbReference type="PROSITE" id="PS50075"/>
    </source>
</evidence>
<dbReference type="SUPFAM" id="SSF53474">
    <property type="entry name" value="alpha/beta-Hydrolases"/>
    <property type="match status" value="1"/>
</dbReference>
<feature type="region of interest" description="N-terminal hotdog fold" evidence="4">
    <location>
        <begin position="1401"/>
        <end position="1530"/>
    </location>
</feature>
<keyword evidence="1" id="KW-0596">Phosphopantetheine</keyword>
<evidence type="ECO:0000259" key="6">
    <source>
        <dbReference type="PROSITE" id="PS52004"/>
    </source>
</evidence>
<dbReference type="SMART" id="SM00824">
    <property type="entry name" value="PKS_TE"/>
    <property type="match status" value="1"/>
</dbReference>
<feature type="region of interest" description="C-terminal hotdog fold" evidence="4">
    <location>
        <begin position="1544"/>
        <end position="1694"/>
    </location>
</feature>
<evidence type="ECO:0000256" key="1">
    <source>
        <dbReference type="ARBA" id="ARBA00022450"/>
    </source>
</evidence>
<dbReference type="InterPro" id="IPR049552">
    <property type="entry name" value="PKS_DH_N"/>
</dbReference>
<dbReference type="SUPFAM" id="SSF53901">
    <property type="entry name" value="Thiolase-like"/>
    <property type="match status" value="1"/>
</dbReference>
<name>A0ABT0IX26_9HYPH</name>
<dbReference type="InterPro" id="IPR001031">
    <property type="entry name" value="Thioesterase"/>
</dbReference>
<dbReference type="Pfam" id="PF08659">
    <property type="entry name" value="KR"/>
    <property type="match status" value="1"/>
</dbReference>
<dbReference type="InterPro" id="IPR049900">
    <property type="entry name" value="PKS_mFAS_DH"/>
</dbReference>
<dbReference type="SUPFAM" id="SSF47336">
    <property type="entry name" value="ACP-like"/>
    <property type="match status" value="1"/>
</dbReference>
<dbReference type="Gene3D" id="3.10.129.110">
    <property type="entry name" value="Polyketide synthase dehydratase"/>
    <property type="match status" value="1"/>
</dbReference>
<dbReference type="InterPro" id="IPR049551">
    <property type="entry name" value="PKS_DH_C"/>
</dbReference>
<evidence type="ECO:0000313" key="9">
    <source>
        <dbReference type="Proteomes" id="UP001202827"/>
    </source>
</evidence>
<dbReference type="InterPro" id="IPR016035">
    <property type="entry name" value="Acyl_Trfase/lysoPLipase"/>
</dbReference>
<dbReference type="CDD" id="cd00833">
    <property type="entry name" value="PKS"/>
    <property type="match status" value="1"/>
</dbReference>
<dbReference type="SUPFAM" id="SSF55048">
    <property type="entry name" value="Probable ACP-binding domain of malonyl-CoA ACP transacylase"/>
    <property type="match status" value="1"/>
</dbReference>
<dbReference type="Pfam" id="PF00698">
    <property type="entry name" value="Acyl_transf_1"/>
    <property type="match status" value="1"/>
</dbReference>
<evidence type="ECO:0000313" key="8">
    <source>
        <dbReference type="EMBL" id="MCK8782444.1"/>
    </source>
</evidence>
<dbReference type="PROSITE" id="PS50075">
    <property type="entry name" value="CARRIER"/>
    <property type="match status" value="1"/>
</dbReference>
<dbReference type="InterPro" id="IPR014030">
    <property type="entry name" value="Ketoacyl_synth_N"/>
</dbReference>
<dbReference type="SMART" id="SM00825">
    <property type="entry name" value="PKS_KS"/>
    <property type="match status" value="1"/>
</dbReference>
<evidence type="ECO:0000256" key="2">
    <source>
        <dbReference type="ARBA" id="ARBA00022553"/>
    </source>
</evidence>
<keyword evidence="3" id="KW-0808">Transferase</keyword>
<dbReference type="InterPro" id="IPR018201">
    <property type="entry name" value="Ketoacyl_synth_AS"/>
</dbReference>
<dbReference type="InterPro" id="IPR049490">
    <property type="entry name" value="C883_1060-like_KR_N"/>
</dbReference>
<dbReference type="InterPro" id="IPR036736">
    <property type="entry name" value="ACP-like_sf"/>
</dbReference>
<dbReference type="SMART" id="SM00826">
    <property type="entry name" value="PKS_DH"/>
    <property type="match status" value="1"/>
</dbReference>
<dbReference type="Pfam" id="PF21089">
    <property type="entry name" value="PKS_DH_N"/>
    <property type="match status" value="1"/>
</dbReference>
<dbReference type="Gene3D" id="3.30.70.250">
    <property type="entry name" value="Malonyl-CoA ACP transacylase, ACP-binding"/>
    <property type="match status" value="1"/>
</dbReference>
<dbReference type="SMART" id="SM00822">
    <property type="entry name" value="PKS_KR"/>
    <property type="match status" value="1"/>
</dbReference>
<dbReference type="PANTHER" id="PTHR43775:SF51">
    <property type="entry name" value="INACTIVE PHENOLPHTHIOCEROL SYNTHESIS POLYKETIDE SYNTHASE TYPE I PKS1-RELATED"/>
    <property type="match status" value="1"/>
</dbReference>
<keyword evidence="2" id="KW-0597">Phosphoprotein</keyword>
<evidence type="ECO:0000256" key="4">
    <source>
        <dbReference type="PROSITE-ProRule" id="PRU01363"/>
    </source>
</evidence>
<dbReference type="PROSITE" id="PS00606">
    <property type="entry name" value="KS3_1"/>
    <property type="match status" value="1"/>
</dbReference>
<keyword evidence="9" id="KW-1185">Reference proteome</keyword>
<dbReference type="PROSITE" id="PS52004">
    <property type="entry name" value="KS3_2"/>
    <property type="match status" value="1"/>
</dbReference>
<dbReference type="InterPro" id="IPR036291">
    <property type="entry name" value="NAD(P)-bd_dom_sf"/>
</dbReference>